<evidence type="ECO:0000313" key="8">
    <source>
        <dbReference type="Proteomes" id="UP000308705"/>
    </source>
</evidence>
<keyword evidence="2 4" id="KW-0238">DNA-binding</keyword>
<keyword evidence="3" id="KW-0804">Transcription</keyword>
<evidence type="ECO:0000256" key="1">
    <source>
        <dbReference type="ARBA" id="ARBA00023015"/>
    </source>
</evidence>
<dbReference type="PROSITE" id="PS50977">
    <property type="entry name" value="HTH_TETR_2"/>
    <property type="match status" value="1"/>
</dbReference>
<dbReference type="PANTHER" id="PTHR30055">
    <property type="entry name" value="HTH-TYPE TRANSCRIPTIONAL REGULATOR RUTR"/>
    <property type="match status" value="1"/>
</dbReference>
<proteinExistence type="predicted"/>
<dbReference type="PANTHER" id="PTHR30055:SF234">
    <property type="entry name" value="HTH-TYPE TRANSCRIPTIONAL REGULATOR BETI"/>
    <property type="match status" value="1"/>
</dbReference>
<dbReference type="InterPro" id="IPR009057">
    <property type="entry name" value="Homeodomain-like_sf"/>
</dbReference>
<evidence type="ECO:0000313" key="7">
    <source>
        <dbReference type="EMBL" id="TKK87803.1"/>
    </source>
</evidence>
<dbReference type="PRINTS" id="PR00455">
    <property type="entry name" value="HTHTETR"/>
</dbReference>
<sequence>MSEGVKAEGQPGTRRVEQARATRRRIIDQAAGLFIEHGYAATTLAQIAKGAGVAVQTLYFHFGNKATVLKEVVDVLAVGDDKPVPLLDRTWAQRVRDEPDGRRALAIWVRNARAVFGRVAPIMKIVRDAVGADPEMAAQWQTNLGQRYLAQRTVVQQLADKHALRPGLTVDRAADIVFCLVSIEVYQLFTIERGWTPAQWERWIKDTLTTAILH</sequence>
<evidence type="ECO:0000259" key="6">
    <source>
        <dbReference type="PROSITE" id="PS50977"/>
    </source>
</evidence>
<evidence type="ECO:0000256" key="2">
    <source>
        <dbReference type="ARBA" id="ARBA00023125"/>
    </source>
</evidence>
<keyword evidence="8" id="KW-1185">Reference proteome</keyword>
<dbReference type="Gene3D" id="1.10.357.10">
    <property type="entry name" value="Tetracycline Repressor, domain 2"/>
    <property type="match status" value="1"/>
</dbReference>
<dbReference type="Pfam" id="PF00440">
    <property type="entry name" value="TetR_N"/>
    <property type="match status" value="1"/>
</dbReference>
<dbReference type="InterPro" id="IPR001647">
    <property type="entry name" value="HTH_TetR"/>
</dbReference>
<dbReference type="OrthoDB" id="4823039at2"/>
<evidence type="ECO:0000256" key="3">
    <source>
        <dbReference type="ARBA" id="ARBA00023163"/>
    </source>
</evidence>
<reference evidence="7 8" key="1">
    <citation type="submission" date="2019-04" db="EMBL/GenBank/DDBJ databases">
        <title>Herbidospora sp. NEAU-GS14.nov., a novel actinomycete isolated from soil.</title>
        <authorList>
            <person name="Han L."/>
        </authorList>
    </citation>
    <scope>NUCLEOTIDE SEQUENCE [LARGE SCALE GENOMIC DNA]</scope>
    <source>
        <strain evidence="7 8">NEAU-GS14</strain>
    </source>
</reference>
<name>A0A4V5V0L6_9ACTN</name>
<accession>A0A4V5V0L6</accession>
<dbReference type="AlphaFoldDB" id="A0A4V5V0L6"/>
<feature type="region of interest" description="Disordered" evidence="5">
    <location>
        <begin position="1"/>
        <end position="20"/>
    </location>
</feature>
<feature type="domain" description="HTH tetR-type" evidence="6">
    <location>
        <begin position="20"/>
        <end position="80"/>
    </location>
</feature>
<gene>
    <name evidence="7" type="ORF">FDA94_16670</name>
</gene>
<feature type="DNA-binding region" description="H-T-H motif" evidence="4">
    <location>
        <begin position="43"/>
        <end position="62"/>
    </location>
</feature>
<evidence type="ECO:0000256" key="4">
    <source>
        <dbReference type="PROSITE-ProRule" id="PRU00335"/>
    </source>
</evidence>
<dbReference type="Proteomes" id="UP000308705">
    <property type="component" value="Unassembled WGS sequence"/>
</dbReference>
<dbReference type="GO" id="GO:0003700">
    <property type="term" value="F:DNA-binding transcription factor activity"/>
    <property type="evidence" value="ECO:0007669"/>
    <property type="project" value="TreeGrafter"/>
</dbReference>
<dbReference type="RefSeq" id="WP_137247971.1">
    <property type="nucleotide sequence ID" value="NZ_SZQA01000014.1"/>
</dbReference>
<evidence type="ECO:0000256" key="5">
    <source>
        <dbReference type="SAM" id="MobiDB-lite"/>
    </source>
</evidence>
<dbReference type="EMBL" id="SZQA01000014">
    <property type="protein sequence ID" value="TKK87803.1"/>
    <property type="molecule type" value="Genomic_DNA"/>
</dbReference>
<dbReference type="SUPFAM" id="SSF46689">
    <property type="entry name" value="Homeodomain-like"/>
    <property type="match status" value="1"/>
</dbReference>
<dbReference type="GO" id="GO:0000976">
    <property type="term" value="F:transcription cis-regulatory region binding"/>
    <property type="evidence" value="ECO:0007669"/>
    <property type="project" value="TreeGrafter"/>
</dbReference>
<keyword evidence="1" id="KW-0805">Transcription regulation</keyword>
<dbReference type="InterPro" id="IPR050109">
    <property type="entry name" value="HTH-type_TetR-like_transc_reg"/>
</dbReference>
<comment type="caution">
    <text evidence="7">The sequence shown here is derived from an EMBL/GenBank/DDBJ whole genome shotgun (WGS) entry which is preliminary data.</text>
</comment>
<organism evidence="7 8">
    <name type="scientific">Herbidospora galbida</name>
    <dbReference type="NCBI Taxonomy" id="2575442"/>
    <lineage>
        <taxon>Bacteria</taxon>
        <taxon>Bacillati</taxon>
        <taxon>Actinomycetota</taxon>
        <taxon>Actinomycetes</taxon>
        <taxon>Streptosporangiales</taxon>
        <taxon>Streptosporangiaceae</taxon>
        <taxon>Herbidospora</taxon>
    </lineage>
</organism>
<protein>
    <submittedName>
        <fullName evidence="7">TetR/AcrR family transcriptional regulator</fullName>
    </submittedName>
</protein>